<dbReference type="InterPro" id="IPR036390">
    <property type="entry name" value="WH_DNA-bd_sf"/>
</dbReference>
<dbReference type="KEGG" id="lamb:KBB96_08805"/>
<evidence type="ECO:0000256" key="2">
    <source>
        <dbReference type="ARBA" id="ARBA00023125"/>
    </source>
</evidence>
<dbReference type="InterPro" id="IPR028082">
    <property type="entry name" value="Peripla_BP_I"/>
</dbReference>
<dbReference type="Gene3D" id="3.40.50.2300">
    <property type="match status" value="2"/>
</dbReference>
<protein>
    <submittedName>
        <fullName evidence="5">Substrate-binding domain-containing protein</fullName>
    </submittedName>
</protein>
<evidence type="ECO:0000313" key="6">
    <source>
        <dbReference type="Proteomes" id="UP000676169"/>
    </source>
</evidence>
<evidence type="ECO:0000259" key="4">
    <source>
        <dbReference type="Pfam" id="PF13377"/>
    </source>
</evidence>
<dbReference type="Pfam" id="PF13377">
    <property type="entry name" value="Peripla_BP_3"/>
    <property type="match status" value="1"/>
</dbReference>
<dbReference type="SUPFAM" id="SSF53822">
    <property type="entry name" value="Periplasmic binding protein-like I"/>
    <property type="match status" value="1"/>
</dbReference>
<dbReference type="InterPro" id="IPR036388">
    <property type="entry name" value="WH-like_DNA-bd_sf"/>
</dbReference>
<organism evidence="5 6">
    <name type="scientific">Luteolibacter ambystomatis</name>
    <dbReference type="NCBI Taxonomy" id="2824561"/>
    <lineage>
        <taxon>Bacteria</taxon>
        <taxon>Pseudomonadati</taxon>
        <taxon>Verrucomicrobiota</taxon>
        <taxon>Verrucomicrobiia</taxon>
        <taxon>Verrucomicrobiales</taxon>
        <taxon>Verrucomicrobiaceae</taxon>
        <taxon>Luteolibacter</taxon>
    </lineage>
</organism>
<dbReference type="GO" id="GO:0003677">
    <property type="term" value="F:DNA binding"/>
    <property type="evidence" value="ECO:0007669"/>
    <property type="project" value="UniProtKB-KW"/>
</dbReference>
<dbReference type="SUPFAM" id="SSF46785">
    <property type="entry name" value="Winged helix' DNA-binding domain"/>
    <property type="match status" value="1"/>
</dbReference>
<accession>A0A975PH68</accession>
<gene>
    <name evidence="5" type="ORF">KBB96_08805</name>
</gene>
<keyword evidence="1" id="KW-0805">Transcription regulation</keyword>
<evidence type="ECO:0000313" key="5">
    <source>
        <dbReference type="EMBL" id="QUE52976.1"/>
    </source>
</evidence>
<evidence type="ECO:0000256" key="1">
    <source>
        <dbReference type="ARBA" id="ARBA00023015"/>
    </source>
</evidence>
<name>A0A975PH68_9BACT</name>
<dbReference type="AlphaFoldDB" id="A0A975PH68"/>
<dbReference type="EMBL" id="CP073100">
    <property type="protein sequence ID" value="QUE52976.1"/>
    <property type="molecule type" value="Genomic_DNA"/>
</dbReference>
<dbReference type="Gene3D" id="1.10.10.10">
    <property type="entry name" value="Winged helix-like DNA-binding domain superfamily/Winged helix DNA-binding domain"/>
    <property type="match status" value="1"/>
</dbReference>
<dbReference type="InterPro" id="IPR046335">
    <property type="entry name" value="LacI/GalR-like_sensor"/>
</dbReference>
<dbReference type="Proteomes" id="UP000676169">
    <property type="component" value="Chromosome"/>
</dbReference>
<keyword evidence="2" id="KW-0238">DNA-binding</keyword>
<feature type="domain" description="Transcriptional regulator LacI/GalR-like sensor" evidence="4">
    <location>
        <begin position="188"/>
        <end position="343"/>
    </location>
</feature>
<dbReference type="RefSeq" id="WP_211634320.1">
    <property type="nucleotide sequence ID" value="NZ_CP073100.1"/>
</dbReference>
<proteinExistence type="predicted"/>
<reference evidence="5" key="1">
    <citation type="submission" date="2021-04" db="EMBL/GenBank/DDBJ databases">
        <title>Luteolibacter sp. 32A isolated from the skin of an Anderson's salamander (Ambystoma andersonii).</title>
        <authorList>
            <person name="Spergser J."/>
            <person name="Busse H.-J."/>
        </authorList>
    </citation>
    <scope>NUCLEOTIDE SEQUENCE</scope>
    <source>
        <strain evidence="5">32A</strain>
    </source>
</reference>
<evidence type="ECO:0000256" key="3">
    <source>
        <dbReference type="ARBA" id="ARBA00023163"/>
    </source>
</evidence>
<keyword evidence="6" id="KW-1185">Reference proteome</keyword>
<sequence>METFRFLSPPVQLANEIRRRIEWREWTGRLPGVFRLMSEFGATRRTVEAALGMLREEGLISGPGRRSAMLIHGPQPHVAPRGSVLIYESPPMERSSDHLALFLILERRLPRPVQRLHLPRGMKRSEQLRRIAGLEVSHAVVLDVEGELADAVKARGIRTVALGVATPPATVAAFAVCYRELVVSSLARLFDAGHTRITMPLFQRNPRVVARVRDIVEREFAARDIPYSDLFNTPVVDGDTPQDLHEAIRRLWRLTPPTAIIVNHLRPFLAVFSCLASLGLRVPEHASVICLSHSAEMDAMEPEPSHFCYPVERMARAIIEALEQGAADASNSLLFSPAWRPGRSVAPPRGR</sequence>
<keyword evidence="3" id="KW-0804">Transcription</keyword>